<protein>
    <recommendedName>
        <fullName evidence="2">Aminoglycoside phosphotransferase domain-containing protein</fullName>
    </recommendedName>
</protein>
<evidence type="ECO:0000313" key="4">
    <source>
        <dbReference type="Proteomes" id="UP000319771"/>
    </source>
</evidence>
<sequence>MHGLAPARRGVAPRPVAAGSHLPQSRRDGLGVPRLGLRGSRVLQPTGRLAAGDRRLGLARIGIRRRGVAHVIERLPSALAGSGEPGLPELRQTLDEALGGSFAASALLQEERLKSRVYRLTFAVPQGVLSVIVKRLSPAQAVRNELVATRWLPAVGLGGNGPGLLGIAGVRSGECVWHVYEDLGDTAIAARRADAGCAAVPAAARLIAQLHSRFASHPLLAECRQHAEHLDISCFASNVHDAIRSLQAMRPADRALSAEEEALRDRLVARLVPLRDDVPRRAHALAAWGGPETLLHGDLWTSNALAMPAADGYRVRLIDWDHAGVGPASYDLSTFLLRFPVAQRRRVLDLYAASIEGDGWRLPGRPELNLLFETAELARYANRAIWPALAITREGAAWGATELAEVDSWFEALEPVLPEEPASGVRAVARP</sequence>
<dbReference type="EMBL" id="VBPB01000067">
    <property type="protein sequence ID" value="TMQ73485.1"/>
    <property type="molecule type" value="Genomic_DNA"/>
</dbReference>
<dbReference type="InterPro" id="IPR002575">
    <property type="entry name" value="Aminoglycoside_PTrfase"/>
</dbReference>
<accession>A0A538UC54</accession>
<evidence type="ECO:0000256" key="1">
    <source>
        <dbReference type="SAM" id="MobiDB-lite"/>
    </source>
</evidence>
<dbReference type="AlphaFoldDB" id="A0A538UC54"/>
<dbReference type="Proteomes" id="UP000319771">
    <property type="component" value="Unassembled WGS sequence"/>
</dbReference>
<dbReference type="Pfam" id="PF01636">
    <property type="entry name" value="APH"/>
    <property type="match status" value="1"/>
</dbReference>
<gene>
    <name evidence="3" type="ORF">E6K81_04415</name>
</gene>
<feature type="compositionally biased region" description="Low complexity" evidence="1">
    <location>
        <begin position="1"/>
        <end position="19"/>
    </location>
</feature>
<dbReference type="InterPro" id="IPR011009">
    <property type="entry name" value="Kinase-like_dom_sf"/>
</dbReference>
<proteinExistence type="predicted"/>
<evidence type="ECO:0000313" key="3">
    <source>
        <dbReference type="EMBL" id="TMQ73485.1"/>
    </source>
</evidence>
<dbReference type="Gene3D" id="3.90.1200.10">
    <property type="match status" value="1"/>
</dbReference>
<dbReference type="SUPFAM" id="SSF56112">
    <property type="entry name" value="Protein kinase-like (PK-like)"/>
    <property type="match status" value="1"/>
</dbReference>
<evidence type="ECO:0000259" key="2">
    <source>
        <dbReference type="Pfam" id="PF01636"/>
    </source>
</evidence>
<feature type="region of interest" description="Disordered" evidence="1">
    <location>
        <begin position="1"/>
        <end position="31"/>
    </location>
</feature>
<comment type="caution">
    <text evidence="3">The sequence shown here is derived from an EMBL/GenBank/DDBJ whole genome shotgun (WGS) entry which is preliminary data.</text>
</comment>
<reference evidence="3 4" key="1">
    <citation type="journal article" date="2019" name="Nat. Microbiol.">
        <title>Mediterranean grassland soil C-N compound turnover is dependent on rainfall and depth, and is mediated by genomically divergent microorganisms.</title>
        <authorList>
            <person name="Diamond S."/>
            <person name="Andeer P.F."/>
            <person name="Li Z."/>
            <person name="Crits-Christoph A."/>
            <person name="Burstein D."/>
            <person name="Anantharaman K."/>
            <person name="Lane K.R."/>
            <person name="Thomas B.C."/>
            <person name="Pan C."/>
            <person name="Northen T.R."/>
            <person name="Banfield J.F."/>
        </authorList>
    </citation>
    <scope>NUCLEOTIDE SEQUENCE [LARGE SCALE GENOMIC DNA]</scope>
    <source>
        <strain evidence="3">WS_11</strain>
    </source>
</reference>
<name>A0A538UC54_UNCEI</name>
<organism evidence="3 4">
    <name type="scientific">Eiseniibacteriota bacterium</name>
    <dbReference type="NCBI Taxonomy" id="2212470"/>
    <lineage>
        <taxon>Bacteria</taxon>
        <taxon>Candidatus Eiseniibacteriota</taxon>
    </lineage>
</organism>
<feature type="domain" description="Aminoglycoside phosphotransferase" evidence="2">
    <location>
        <begin position="116"/>
        <end position="360"/>
    </location>
</feature>